<keyword evidence="1" id="KW-1133">Transmembrane helix</keyword>
<keyword evidence="1" id="KW-0472">Membrane</keyword>
<keyword evidence="1" id="KW-0812">Transmembrane</keyword>
<dbReference type="EMBL" id="JACAZI010000010">
    <property type="protein sequence ID" value="KAF7350213.1"/>
    <property type="molecule type" value="Genomic_DNA"/>
</dbReference>
<proteinExistence type="predicted"/>
<name>A0A8H6XZ08_9AGAR</name>
<organism evidence="2 3">
    <name type="scientific">Mycena venus</name>
    <dbReference type="NCBI Taxonomy" id="2733690"/>
    <lineage>
        <taxon>Eukaryota</taxon>
        <taxon>Fungi</taxon>
        <taxon>Dikarya</taxon>
        <taxon>Basidiomycota</taxon>
        <taxon>Agaricomycotina</taxon>
        <taxon>Agaricomycetes</taxon>
        <taxon>Agaricomycetidae</taxon>
        <taxon>Agaricales</taxon>
        <taxon>Marasmiineae</taxon>
        <taxon>Mycenaceae</taxon>
        <taxon>Mycena</taxon>
    </lineage>
</organism>
<evidence type="ECO:0000313" key="2">
    <source>
        <dbReference type="EMBL" id="KAF7350213.1"/>
    </source>
</evidence>
<gene>
    <name evidence="2" type="ORF">MVEN_01324400</name>
</gene>
<keyword evidence="3" id="KW-1185">Reference proteome</keyword>
<evidence type="ECO:0000256" key="1">
    <source>
        <dbReference type="SAM" id="Phobius"/>
    </source>
</evidence>
<evidence type="ECO:0000313" key="3">
    <source>
        <dbReference type="Proteomes" id="UP000620124"/>
    </source>
</evidence>
<reference evidence="2" key="1">
    <citation type="submission" date="2020-05" db="EMBL/GenBank/DDBJ databases">
        <title>Mycena genomes resolve the evolution of fungal bioluminescence.</title>
        <authorList>
            <person name="Tsai I.J."/>
        </authorList>
    </citation>
    <scope>NUCLEOTIDE SEQUENCE</scope>
    <source>
        <strain evidence="2">CCC161011</strain>
    </source>
</reference>
<feature type="transmembrane region" description="Helical" evidence="1">
    <location>
        <begin position="121"/>
        <end position="143"/>
    </location>
</feature>
<comment type="caution">
    <text evidence="2">The sequence shown here is derived from an EMBL/GenBank/DDBJ whole genome shotgun (WGS) entry which is preliminary data.</text>
</comment>
<dbReference type="Proteomes" id="UP000620124">
    <property type="component" value="Unassembled WGS sequence"/>
</dbReference>
<protein>
    <submittedName>
        <fullName evidence="2">Uncharacterized protein</fullName>
    </submittedName>
</protein>
<dbReference type="OrthoDB" id="10488553at2759"/>
<dbReference type="AlphaFoldDB" id="A0A8H6XZ08"/>
<accession>A0A8H6XZ08</accession>
<sequence length="226" mass="24007">MHTAHFIRTSNKYVVRNNGGTQNLVTYKRDNSNNACTNVGGNEINSNNTDSNNGSNIVDNIGNSNCGNDDDINGNSGVVGNGDGTVGGNVSGGSVNSAGLPLQSNTSQGACTCTPIIKSPAFIALLAVIALLIVILIGVLFLWKKERRLREKRMAMDEAEVEEKLSSLTATPGSPGQSALKIQTEAELQDLESLTRRNASIARRVDELEAQRQPGPTCVLFKFGLC</sequence>